<evidence type="ECO:0000259" key="6">
    <source>
        <dbReference type="PROSITE" id="PS51007"/>
    </source>
</evidence>
<evidence type="ECO:0000256" key="4">
    <source>
        <dbReference type="PROSITE-ProRule" id="PRU00433"/>
    </source>
</evidence>
<keyword evidence="3 4" id="KW-0408">Iron</keyword>
<sequence length="146" mass="15829">MKGRVVLSLAGALLALSALPVVMTNSWGQSSGAPPQAQKVAYKVVDGNKVDSDTLMGWKTWRALACERCHGAKQEGLVGPSLIDAFKTLDKNEFHRTVFGGRVDKGMPDFSSSQMMQKNWENLFAYLKGRSDGSIKPGDLQAIDAK</sequence>
<dbReference type="InterPro" id="IPR009056">
    <property type="entry name" value="Cyt_c-like_dom"/>
</dbReference>
<keyword evidence="2 4" id="KW-0479">Metal-binding</keyword>
<feature type="domain" description="Cytochrome c" evidence="6">
    <location>
        <begin position="52"/>
        <end position="131"/>
    </location>
</feature>
<dbReference type="KEGG" id="bcai:K788_0008551"/>
<evidence type="ECO:0000313" key="8">
    <source>
        <dbReference type="Proteomes" id="UP000019146"/>
    </source>
</evidence>
<keyword evidence="1 4" id="KW-0349">Heme</keyword>
<evidence type="ECO:0000256" key="2">
    <source>
        <dbReference type="ARBA" id="ARBA00022723"/>
    </source>
</evidence>
<evidence type="ECO:0000256" key="3">
    <source>
        <dbReference type="ARBA" id="ARBA00023004"/>
    </source>
</evidence>
<dbReference type="Pfam" id="PF13442">
    <property type="entry name" value="Cytochrome_CBB3"/>
    <property type="match status" value="1"/>
</dbReference>
<accession>A0A0P0RMF8</accession>
<dbReference type="SUPFAM" id="SSF46626">
    <property type="entry name" value="Cytochrome c"/>
    <property type="match status" value="1"/>
</dbReference>
<organism evidence="7 8">
    <name type="scientific">Paraburkholderia caribensis MBA4</name>
    <dbReference type="NCBI Taxonomy" id="1323664"/>
    <lineage>
        <taxon>Bacteria</taxon>
        <taxon>Pseudomonadati</taxon>
        <taxon>Pseudomonadota</taxon>
        <taxon>Betaproteobacteria</taxon>
        <taxon>Burkholderiales</taxon>
        <taxon>Burkholderiaceae</taxon>
        <taxon>Paraburkholderia</taxon>
    </lineage>
</organism>
<dbReference type="Gene3D" id="1.10.760.10">
    <property type="entry name" value="Cytochrome c-like domain"/>
    <property type="match status" value="1"/>
</dbReference>
<protein>
    <submittedName>
        <fullName evidence="7">Cytochrome c553i</fullName>
    </submittedName>
</protein>
<dbReference type="AlphaFoldDB" id="A0A0P0RMF8"/>
<keyword evidence="7" id="KW-0614">Plasmid</keyword>
<dbReference type="RefSeq" id="WP_035995247.1">
    <property type="nucleotide sequence ID" value="NZ_CP012748.1"/>
</dbReference>
<evidence type="ECO:0000313" key="7">
    <source>
        <dbReference type="EMBL" id="ALL69883.1"/>
    </source>
</evidence>
<dbReference type="Proteomes" id="UP000019146">
    <property type="component" value="Plasmid unnamed"/>
</dbReference>
<name>A0A0P0RMF8_9BURK</name>
<dbReference type="InterPro" id="IPR036909">
    <property type="entry name" value="Cyt_c-like_dom_sf"/>
</dbReference>
<reference evidence="7 8" key="1">
    <citation type="journal article" date="2014" name="Genome Announc.">
        <title>Draft Genome Sequence of the Haloacid-Degrading Burkholderia caribensis Strain MBA4.</title>
        <authorList>
            <person name="Pan Y."/>
            <person name="Kong K.F."/>
            <person name="Tsang J.S."/>
        </authorList>
    </citation>
    <scope>NUCLEOTIDE SEQUENCE [LARGE SCALE GENOMIC DNA]</scope>
    <source>
        <strain evidence="7 8">MBA4</strain>
        <plasmid evidence="8">Plasmid</plasmid>
    </source>
</reference>
<keyword evidence="5" id="KW-0732">Signal</keyword>
<evidence type="ECO:0000256" key="1">
    <source>
        <dbReference type="ARBA" id="ARBA00022617"/>
    </source>
</evidence>
<gene>
    <name evidence="7" type="ORF">K788_0008551</name>
</gene>
<feature type="signal peptide" evidence="5">
    <location>
        <begin position="1"/>
        <end position="23"/>
    </location>
</feature>
<dbReference type="GO" id="GO:0020037">
    <property type="term" value="F:heme binding"/>
    <property type="evidence" value="ECO:0007669"/>
    <property type="project" value="InterPro"/>
</dbReference>
<proteinExistence type="predicted"/>
<dbReference type="EMBL" id="CP012748">
    <property type="protein sequence ID" value="ALL69883.1"/>
    <property type="molecule type" value="Genomic_DNA"/>
</dbReference>
<dbReference type="GO" id="GO:0009055">
    <property type="term" value="F:electron transfer activity"/>
    <property type="evidence" value="ECO:0007669"/>
    <property type="project" value="InterPro"/>
</dbReference>
<dbReference type="PROSITE" id="PS51007">
    <property type="entry name" value="CYTC"/>
    <property type="match status" value="1"/>
</dbReference>
<dbReference type="GO" id="GO:0046872">
    <property type="term" value="F:metal ion binding"/>
    <property type="evidence" value="ECO:0007669"/>
    <property type="project" value="UniProtKB-KW"/>
</dbReference>
<dbReference type="GeneID" id="69973407"/>
<geneLocation type="plasmid" evidence="8"/>
<evidence type="ECO:0000256" key="5">
    <source>
        <dbReference type="SAM" id="SignalP"/>
    </source>
</evidence>
<feature type="chain" id="PRO_5006054486" evidence="5">
    <location>
        <begin position="24"/>
        <end position="146"/>
    </location>
</feature>